<protein>
    <recommendedName>
        <fullName evidence="1">Ribosomal RNA methyltransferase FtsJ domain-containing protein</fullName>
    </recommendedName>
</protein>
<dbReference type="Proteomes" id="UP000024376">
    <property type="component" value="Unassembled WGS sequence"/>
</dbReference>
<dbReference type="InterPro" id="IPR002877">
    <property type="entry name" value="RNA_MeTrfase_FtsJ_dom"/>
</dbReference>
<accession>A0A024SEI4</accession>
<dbReference type="AlphaFoldDB" id="A0A024SEI4"/>
<dbReference type="KEGG" id="trr:M419DRAFT_76397"/>
<proteinExistence type="predicted"/>
<evidence type="ECO:0000313" key="3">
    <source>
        <dbReference type="Proteomes" id="UP000024376"/>
    </source>
</evidence>
<dbReference type="SUPFAM" id="SSF53335">
    <property type="entry name" value="S-adenosyl-L-methionine-dependent methyltransferases"/>
    <property type="match status" value="1"/>
</dbReference>
<evidence type="ECO:0000259" key="1">
    <source>
        <dbReference type="Pfam" id="PF01728"/>
    </source>
</evidence>
<dbReference type="OrthoDB" id="417125at2759"/>
<evidence type="ECO:0000313" key="2">
    <source>
        <dbReference type="EMBL" id="ETS02886.1"/>
    </source>
</evidence>
<feature type="domain" description="Ribosomal RNA methyltransferase FtsJ" evidence="1">
    <location>
        <begin position="108"/>
        <end position="290"/>
    </location>
</feature>
<dbReference type="InterPro" id="IPR029063">
    <property type="entry name" value="SAM-dependent_MTases_sf"/>
</dbReference>
<dbReference type="Gene3D" id="3.40.50.150">
    <property type="entry name" value="Vaccinia Virus protein VP39"/>
    <property type="match status" value="1"/>
</dbReference>
<sequence length="374" mass="42157">MSSEPSTHTPSVPSALETDTRVCADASERPGRVLKAYLLQNAPEYRVLDALRQKGWENKAGDVFFAKQRQQADHADEKTVHFFYKMMKGIASDMNRATGALRVHVKWPGRAQILDFCAAPGGFLETAMAMNARAEAMGFSLPPTQGGHKIMMPLGPVVTFKYADVTMFAGDMGFTDIPRDHPEAESFDLVPNIQGERRFHLVFCDGQVLRTHVRAAYREQWEARRLSATQLAIGLEHVSLGGTMVVLLHKLDAVDTVRLIYTFSRFSTIQLFKPTRAHAKRSSFYMIATNIQSTSPLAREAVDSWKQMWRVMTFGSDEERVKKAWEDHMDEQVLVEQFGPQVVRLGRDIWDIQARALEKAPFMQAGQNGHRKTG</sequence>
<reference evidence="3" key="1">
    <citation type="journal article" date="2013" name="Ind. Biotechnol.">
        <title>Comparative genomics analysis of Trichoderma reesei strains.</title>
        <authorList>
            <person name="Koike H."/>
            <person name="Aerts A."/>
            <person name="LaButti K."/>
            <person name="Grigoriev I.V."/>
            <person name="Baker S.E."/>
        </authorList>
    </citation>
    <scope>NUCLEOTIDE SEQUENCE [LARGE SCALE GENOMIC DNA]</scope>
    <source>
        <strain evidence="3">ATCC 56765 / BCRC 32924 / NRRL 11460 / Rut C-30</strain>
    </source>
</reference>
<dbReference type="GO" id="GO:0032259">
    <property type="term" value="P:methylation"/>
    <property type="evidence" value="ECO:0007669"/>
    <property type="project" value="InterPro"/>
</dbReference>
<gene>
    <name evidence="2" type="ORF">M419DRAFT_76397</name>
</gene>
<dbReference type="Pfam" id="PF01728">
    <property type="entry name" value="FtsJ"/>
    <property type="match status" value="1"/>
</dbReference>
<name>A0A024SEI4_HYPJR</name>
<dbReference type="HOGENOM" id="CLU_043071_0_0_1"/>
<organism evidence="2 3">
    <name type="scientific">Hypocrea jecorina (strain ATCC 56765 / BCRC 32924 / NRRL 11460 / Rut C-30)</name>
    <name type="common">Trichoderma reesei</name>
    <dbReference type="NCBI Taxonomy" id="1344414"/>
    <lineage>
        <taxon>Eukaryota</taxon>
        <taxon>Fungi</taxon>
        <taxon>Dikarya</taxon>
        <taxon>Ascomycota</taxon>
        <taxon>Pezizomycotina</taxon>
        <taxon>Sordariomycetes</taxon>
        <taxon>Hypocreomycetidae</taxon>
        <taxon>Hypocreales</taxon>
        <taxon>Hypocreaceae</taxon>
        <taxon>Trichoderma</taxon>
    </lineage>
</organism>
<dbReference type="GO" id="GO:0008168">
    <property type="term" value="F:methyltransferase activity"/>
    <property type="evidence" value="ECO:0007669"/>
    <property type="project" value="InterPro"/>
</dbReference>
<dbReference type="EMBL" id="KI911144">
    <property type="protein sequence ID" value="ETS02886.1"/>
    <property type="molecule type" value="Genomic_DNA"/>
</dbReference>